<gene>
    <name evidence="5" type="ORF">EHQ31_13265</name>
</gene>
<evidence type="ECO:0000256" key="2">
    <source>
        <dbReference type="ARBA" id="ARBA00006217"/>
    </source>
</evidence>
<dbReference type="SUPFAM" id="SSF53056">
    <property type="entry name" value="beta-carbonic anhydrase, cab"/>
    <property type="match status" value="1"/>
</dbReference>
<name>A0ABY2LQ41_9LEPT</name>
<evidence type="ECO:0000313" key="6">
    <source>
        <dbReference type="Proteomes" id="UP000297465"/>
    </source>
</evidence>
<evidence type="ECO:0000256" key="1">
    <source>
        <dbReference type="ARBA" id="ARBA00001947"/>
    </source>
</evidence>
<protein>
    <submittedName>
        <fullName evidence="5">Carbonic anhydrase</fullName>
    </submittedName>
</protein>
<evidence type="ECO:0000313" key="5">
    <source>
        <dbReference type="EMBL" id="TGL01736.1"/>
    </source>
</evidence>
<keyword evidence="4" id="KW-0862">Zinc</keyword>
<dbReference type="Gene3D" id="3.40.1050.10">
    <property type="entry name" value="Carbonic anhydrase"/>
    <property type="match status" value="1"/>
</dbReference>
<evidence type="ECO:0000256" key="4">
    <source>
        <dbReference type="ARBA" id="ARBA00022833"/>
    </source>
</evidence>
<sequence length="204" mass="22592">MSNTPIQQETSKVHREVIGANEKYASEFGKKGELALPPARSFTILTCMDARLDPAKYAGLAEGDAHVIRNAGGRASDDAIRSLVISYKLLGTKEFFVIHHSDCGMQLFTDPIIRNLLSKSLKTATIDSNGWRNVEESGGSEEAKFIPFLTFDHLEQSVIDDVKRIRNHPLIPKDIPVYGYYYDVKTGKLVEVPEATKLGRAVAL</sequence>
<dbReference type="EMBL" id="RQFO01000016">
    <property type="protein sequence ID" value="TGL01736.1"/>
    <property type="molecule type" value="Genomic_DNA"/>
</dbReference>
<evidence type="ECO:0000256" key="3">
    <source>
        <dbReference type="ARBA" id="ARBA00022723"/>
    </source>
</evidence>
<dbReference type="PANTHER" id="PTHR43175">
    <property type="entry name" value="CARBONIC ANHYDRASE"/>
    <property type="match status" value="1"/>
</dbReference>
<organism evidence="5 6">
    <name type="scientific">Leptospira montravelensis</name>
    <dbReference type="NCBI Taxonomy" id="2484961"/>
    <lineage>
        <taxon>Bacteria</taxon>
        <taxon>Pseudomonadati</taxon>
        <taxon>Spirochaetota</taxon>
        <taxon>Spirochaetia</taxon>
        <taxon>Leptospirales</taxon>
        <taxon>Leptospiraceae</taxon>
        <taxon>Leptospira</taxon>
    </lineage>
</organism>
<proteinExistence type="inferred from homology"/>
<comment type="cofactor">
    <cofactor evidence="1">
        <name>Zn(2+)</name>
        <dbReference type="ChEBI" id="CHEBI:29105"/>
    </cofactor>
</comment>
<accession>A0ABY2LQ41</accession>
<comment type="caution">
    <text evidence="5">The sequence shown here is derived from an EMBL/GenBank/DDBJ whole genome shotgun (WGS) entry which is preliminary data.</text>
</comment>
<reference evidence="6" key="1">
    <citation type="journal article" date="2019" name="PLoS Negl. Trop. Dis.">
        <title>Revisiting the worldwide diversity of Leptospira species in the environment.</title>
        <authorList>
            <person name="Vincent A.T."/>
            <person name="Schiettekatte O."/>
            <person name="Bourhy P."/>
            <person name="Veyrier F.J."/>
            <person name="Picardeau M."/>
        </authorList>
    </citation>
    <scope>NUCLEOTIDE SEQUENCE [LARGE SCALE GENOMIC DNA]</scope>
    <source>
        <strain evidence="6">201800278</strain>
    </source>
</reference>
<keyword evidence="6" id="KW-1185">Reference proteome</keyword>
<dbReference type="InterPro" id="IPR001765">
    <property type="entry name" value="Carbonic_anhydrase"/>
</dbReference>
<dbReference type="Pfam" id="PF00484">
    <property type="entry name" value="Pro_CA"/>
    <property type="match status" value="1"/>
</dbReference>
<dbReference type="PANTHER" id="PTHR43175:SF3">
    <property type="entry name" value="CARBON DISULFIDE HYDROLASE"/>
    <property type="match status" value="1"/>
</dbReference>
<dbReference type="RefSeq" id="WP_135572952.1">
    <property type="nucleotide sequence ID" value="NZ_RQFN01000024.1"/>
</dbReference>
<dbReference type="Proteomes" id="UP000297465">
    <property type="component" value="Unassembled WGS sequence"/>
</dbReference>
<dbReference type="CDD" id="cd03379">
    <property type="entry name" value="beta_CA_cladeD"/>
    <property type="match status" value="1"/>
</dbReference>
<dbReference type="InterPro" id="IPR036874">
    <property type="entry name" value="Carbonic_anhydrase_sf"/>
</dbReference>
<dbReference type="SMART" id="SM00947">
    <property type="entry name" value="Pro_CA"/>
    <property type="match status" value="1"/>
</dbReference>
<keyword evidence="3" id="KW-0479">Metal-binding</keyword>
<comment type="similarity">
    <text evidence="2">Belongs to the beta-class carbonic anhydrase family.</text>
</comment>